<dbReference type="EMBL" id="JAIVGD010000018">
    <property type="protein sequence ID" value="KAH0754854.1"/>
    <property type="molecule type" value="Genomic_DNA"/>
</dbReference>
<gene>
    <name evidence="1" type="ORF">KY290_025124</name>
</gene>
<sequence>MGFLARERFCDMDAQPNSVGRLAHLTDDDILDRFDRISFFLTIQNSGAFDQDLLASPVWALARIGTFMRR</sequence>
<name>A0ABQ7UUG4_SOLTU</name>
<evidence type="ECO:0000313" key="2">
    <source>
        <dbReference type="Proteomes" id="UP000826656"/>
    </source>
</evidence>
<dbReference type="Proteomes" id="UP000826656">
    <property type="component" value="Unassembled WGS sequence"/>
</dbReference>
<keyword evidence="2" id="KW-1185">Reference proteome</keyword>
<evidence type="ECO:0000313" key="1">
    <source>
        <dbReference type="EMBL" id="KAH0754854.1"/>
    </source>
</evidence>
<comment type="caution">
    <text evidence="1">The sequence shown here is derived from an EMBL/GenBank/DDBJ whole genome shotgun (WGS) entry which is preliminary data.</text>
</comment>
<accession>A0ABQ7UUG4</accession>
<proteinExistence type="predicted"/>
<organism evidence="1 2">
    <name type="scientific">Solanum tuberosum</name>
    <name type="common">Potato</name>
    <dbReference type="NCBI Taxonomy" id="4113"/>
    <lineage>
        <taxon>Eukaryota</taxon>
        <taxon>Viridiplantae</taxon>
        <taxon>Streptophyta</taxon>
        <taxon>Embryophyta</taxon>
        <taxon>Tracheophyta</taxon>
        <taxon>Spermatophyta</taxon>
        <taxon>Magnoliopsida</taxon>
        <taxon>eudicotyledons</taxon>
        <taxon>Gunneridae</taxon>
        <taxon>Pentapetalae</taxon>
        <taxon>asterids</taxon>
        <taxon>lamiids</taxon>
        <taxon>Solanales</taxon>
        <taxon>Solanaceae</taxon>
        <taxon>Solanoideae</taxon>
        <taxon>Solaneae</taxon>
        <taxon>Solanum</taxon>
    </lineage>
</organism>
<protein>
    <submittedName>
        <fullName evidence="1">Uncharacterized protein</fullName>
    </submittedName>
</protein>
<reference evidence="1 2" key="1">
    <citation type="journal article" date="2021" name="bioRxiv">
        <title>Chromosome-scale and haplotype-resolved genome assembly of a tetraploid potato cultivar.</title>
        <authorList>
            <person name="Sun H."/>
            <person name="Jiao W.-B."/>
            <person name="Krause K."/>
            <person name="Campoy J.A."/>
            <person name="Goel M."/>
            <person name="Folz-Donahue K."/>
            <person name="Kukat C."/>
            <person name="Huettel B."/>
            <person name="Schneeberger K."/>
        </authorList>
    </citation>
    <scope>NUCLEOTIDE SEQUENCE [LARGE SCALE GENOMIC DNA]</scope>
    <source>
        <strain evidence="1">SolTubOtavaFocal</strain>
        <tissue evidence="1">Leaves</tissue>
    </source>
</reference>